<dbReference type="EMBL" id="BAABJX010000068">
    <property type="protein sequence ID" value="GAA4851660.1"/>
    <property type="molecule type" value="Genomic_DNA"/>
</dbReference>
<dbReference type="EC" id="3.5.1.28" evidence="2"/>
<evidence type="ECO:0000256" key="2">
    <source>
        <dbReference type="ARBA" id="ARBA00011901"/>
    </source>
</evidence>
<dbReference type="CDD" id="cd02696">
    <property type="entry name" value="MurNAc-LAA"/>
    <property type="match status" value="1"/>
</dbReference>
<feature type="domain" description="MurNAc-LAA" evidence="4">
    <location>
        <begin position="85"/>
        <end position="200"/>
    </location>
</feature>
<dbReference type="Gene3D" id="3.40.630.40">
    <property type="entry name" value="Zn-dependent exopeptidases"/>
    <property type="match status" value="1"/>
</dbReference>
<dbReference type="SMART" id="SM00646">
    <property type="entry name" value="Ami_3"/>
    <property type="match status" value="1"/>
</dbReference>
<keyword evidence="3" id="KW-0378">Hydrolase</keyword>
<sequence length="384" mass="43847">MSVSQGQQAKKIKKTRTTPFVVVIDPGHGGKDTGQERGAKGRMHEKDLNLVISKYIGVYLQKNINDVKVLYTREDDSTVSLDERVDFANQQDADLFLSVHCNSLPMDHYKGTEIHIQIKEGDSFKLAKLLNSELKDRARRPNRGIRSVQERGYNLQVLKYTQMPAVLVECGFMTNQQEEKYLNSKFGQEIVASAIYRATKEFILSTPSVEKTKTESVYKVQLASSKEKLDLNTEPYVHIKDKIELYYDENNGPYKYRYLIGTATEMTVARTILKKAKESGFPKASIVAMNQKDRNTELSPDYTHKHWAIQVMAGANRISLHDKAFKALQSEVEVMEKEGLYKYIVGRSYKKEEVVKLLKKVKKQEGFKKAFLVEVDAEDIVAVE</sequence>
<dbReference type="Proteomes" id="UP001500298">
    <property type="component" value="Unassembled WGS sequence"/>
</dbReference>
<comment type="caution">
    <text evidence="5">The sequence shown here is derived from an EMBL/GenBank/DDBJ whole genome shotgun (WGS) entry which is preliminary data.</text>
</comment>
<evidence type="ECO:0000259" key="4">
    <source>
        <dbReference type="SMART" id="SM00646"/>
    </source>
</evidence>
<dbReference type="PANTHER" id="PTHR30404:SF0">
    <property type="entry name" value="N-ACETYLMURAMOYL-L-ALANINE AMIDASE AMIC"/>
    <property type="match status" value="1"/>
</dbReference>
<evidence type="ECO:0000313" key="6">
    <source>
        <dbReference type="Proteomes" id="UP001500298"/>
    </source>
</evidence>
<reference evidence="6" key="1">
    <citation type="journal article" date="2019" name="Int. J. Syst. Evol. Microbiol.">
        <title>The Global Catalogue of Microorganisms (GCM) 10K type strain sequencing project: providing services to taxonomists for standard genome sequencing and annotation.</title>
        <authorList>
            <consortium name="The Broad Institute Genomics Platform"/>
            <consortium name="The Broad Institute Genome Sequencing Center for Infectious Disease"/>
            <person name="Wu L."/>
            <person name="Ma J."/>
        </authorList>
    </citation>
    <scope>NUCLEOTIDE SEQUENCE [LARGE SCALE GENOMIC DNA]</scope>
    <source>
        <strain evidence="6">JCM 18326</strain>
    </source>
</reference>
<proteinExistence type="predicted"/>
<organism evidence="5 6">
    <name type="scientific">Algivirga pacifica</name>
    <dbReference type="NCBI Taxonomy" id="1162670"/>
    <lineage>
        <taxon>Bacteria</taxon>
        <taxon>Pseudomonadati</taxon>
        <taxon>Bacteroidota</taxon>
        <taxon>Cytophagia</taxon>
        <taxon>Cytophagales</taxon>
        <taxon>Flammeovirgaceae</taxon>
        <taxon>Algivirga</taxon>
    </lineage>
</organism>
<evidence type="ECO:0000313" key="5">
    <source>
        <dbReference type="EMBL" id="GAA4851660.1"/>
    </source>
</evidence>
<keyword evidence="6" id="KW-1185">Reference proteome</keyword>
<accession>A0ABP9DNK7</accession>
<dbReference type="RefSeq" id="WP_345375159.1">
    <property type="nucleotide sequence ID" value="NZ_BAABJX010000068.1"/>
</dbReference>
<dbReference type="PANTHER" id="PTHR30404">
    <property type="entry name" value="N-ACETYLMURAMOYL-L-ALANINE AMIDASE"/>
    <property type="match status" value="1"/>
</dbReference>
<dbReference type="Pfam" id="PF01520">
    <property type="entry name" value="Amidase_3"/>
    <property type="match status" value="1"/>
</dbReference>
<name>A0ABP9DNK7_9BACT</name>
<dbReference type="InterPro" id="IPR050695">
    <property type="entry name" value="N-acetylmuramoyl_amidase_3"/>
</dbReference>
<evidence type="ECO:0000256" key="1">
    <source>
        <dbReference type="ARBA" id="ARBA00001561"/>
    </source>
</evidence>
<gene>
    <name evidence="5" type="ORF">GCM10023331_40300</name>
</gene>
<dbReference type="SUPFAM" id="SSF53187">
    <property type="entry name" value="Zn-dependent exopeptidases"/>
    <property type="match status" value="1"/>
</dbReference>
<dbReference type="InterPro" id="IPR002508">
    <property type="entry name" value="MurNAc-LAA_cat"/>
</dbReference>
<comment type="catalytic activity">
    <reaction evidence="1">
        <text>Hydrolyzes the link between N-acetylmuramoyl residues and L-amino acid residues in certain cell-wall glycopeptides.</text>
        <dbReference type="EC" id="3.5.1.28"/>
    </reaction>
</comment>
<evidence type="ECO:0000256" key="3">
    <source>
        <dbReference type="ARBA" id="ARBA00022801"/>
    </source>
</evidence>
<protein>
    <recommendedName>
        <fullName evidence="2">N-acetylmuramoyl-L-alanine amidase</fullName>
        <ecNumber evidence="2">3.5.1.28</ecNumber>
    </recommendedName>
</protein>